<dbReference type="AlphaFoldDB" id="A0A917HC00"/>
<dbReference type="InterPro" id="IPR029052">
    <property type="entry name" value="Metallo-depent_PP-like"/>
</dbReference>
<name>A0A917HC00_9SPHI</name>
<dbReference type="PANTHER" id="PTHR43143:SF1">
    <property type="entry name" value="SERINE_THREONINE-PROTEIN PHOSPHATASE CPPED1"/>
    <property type="match status" value="1"/>
</dbReference>
<dbReference type="Pfam" id="PF00149">
    <property type="entry name" value="Metallophos"/>
    <property type="match status" value="1"/>
</dbReference>
<reference evidence="3" key="2">
    <citation type="submission" date="2020-09" db="EMBL/GenBank/DDBJ databases">
        <authorList>
            <person name="Sun Q."/>
            <person name="Zhou Y."/>
        </authorList>
    </citation>
    <scope>NUCLEOTIDE SEQUENCE</scope>
    <source>
        <strain evidence="3">CGMCC 1.12195</strain>
    </source>
</reference>
<organism evidence="3 4">
    <name type="scientific">Parapedobacter pyrenivorans</name>
    <dbReference type="NCBI Taxonomy" id="1305674"/>
    <lineage>
        <taxon>Bacteria</taxon>
        <taxon>Pseudomonadati</taxon>
        <taxon>Bacteroidota</taxon>
        <taxon>Sphingobacteriia</taxon>
        <taxon>Sphingobacteriales</taxon>
        <taxon>Sphingobacteriaceae</taxon>
        <taxon>Parapedobacter</taxon>
    </lineage>
</organism>
<keyword evidence="1" id="KW-0732">Signal</keyword>
<feature type="chain" id="PRO_5038077320" description="Calcineurin-like phosphoesterase domain-containing protein" evidence="1">
    <location>
        <begin position="22"/>
        <end position="286"/>
    </location>
</feature>
<reference evidence="3" key="1">
    <citation type="journal article" date="2014" name="Int. J. Syst. Evol. Microbiol.">
        <title>Complete genome sequence of Corynebacterium casei LMG S-19264T (=DSM 44701T), isolated from a smear-ripened cheese.</title>
        <authorList>
            <consortium name="US DOE Joint Genome Institute (JGI-PGF)"/>
            <person name="Walter F."/>
            <person name="Albersmeier A."/>
            <person name="Kalinowski J."/>
            <person name="Ruckert C."/>
        </authorList>
    </citation>
    <scope>NUCLEOTIDE SEQUENCE</scope>
    <source>
        <strain evidence="3">CGMCC 1.12195</strain>
    </source>
</reference>
<dbReference type="InterPro" id="IPR051918">
    <property type="entry name" value="STPP_CPPED1"/>
</dbReference>
<feature type="signal peptide" evidence="1">
    <location>
        <begin position="1"/>
        <end position="21"/>
    </location>
</feature>
<dbReference type="EMBL" id="BMER01000001">
    <property type="protein sequence ID" value="GGG74449.1"/>
    <property type="molecule type" value="Genomic_DNA"/>
</dbReference>
<feature type="domain" description="Calcineurin-like phosphoesterase" evidence="2">
    <location>
        <begin position="26"/>
        <end position="230"/>
    </location>
</feature>
<accession>A0A917HC00</accession>
<comment type="caution">
    <text evidence="3">The sequence shown here is derived from an EMBL/GenBank/DDBJ whole genome shotgun (WGS) entry which is preliminary data.</text>
</comment>
<evidence type="ECO:0000313" key="3">
    <source>
        <dbReference type="EMBL" id="GGG74449.1"/>
    </source>
</evidence>
<dbReference type="PANTHER" id="PTHR43143">
    <property type="entry name" value="METALLOPHOSPHOESTERASE, CALCINEURIN SUPERFAMILY"/>
    <property type="match status" value="1"/>
</dbReference>
<dbReference type="GO" id="GO:0016787">
    <property type="term" value="F:hydrolase activity"/>
    <property type="evidence" value="ECO:0007669"/>
    <property type="project" value="InterPro"/>
</dbReference>
<evidence type="ECO:0000313" key="4">
    <source>
        <dbReference type="Proteomes" id="UP000660862"/>
    </source>
</evidence>
<dbReference type="Gene3D" id="3.60.21.10">
    <property type="match status" value="1"/>
</dbReference>
<evidence type="ECO:0000259" key="2">
    <source>
        <dbReference type="Pfam" id="PF00149"/>
    </source>
</evidence>
<dbReference type="Proteomes" id="UP000660862">
    <property type="component" value="Unassembled WGS sequence"/>
</dbReference>
<proteinExistence type="predicted"/>
<evidence type="ECO:0000256" key="1">
    <source>
        <dbReference type="SAM" id="SignalP"/>
    </source>
</evidence>
<dbReference type="SUPFAM" id="SSF56300">
    <property type="entry name" value="Metallo-dependent phosphatases"/>
    <property type="match status" value="1"/>
</dbReference>
<keyword evidence="4" id="KW-1185">Reference proteome</keyword>
<gene>
    <name evidence="3" type="ORF">GCM10007415_02410</name>
</gene>
<sequence length="286" mass="32329">MLKKILGTVCIGLLTLFSVHAQEAFSFAFLTDIHTNTNPKSRSLEGFKQAIQLAETKGVDFILTGGDNADVDAMKSNQRETAVRLFSEYKAVVDQSSLPFKYTIGNHDRYWGDGEKSGTYGEKLFESFFGETYYSFEHRGWLFIVLNSAQICDGQYCVDDTQQLWLSDLLARTPADQPIIVSTHVPFLSLYYPVLEGKYTDADTFVNQKEIFDMFGAHNLKLVLQGHQHLYEEIKVKGVQFITAGAVSANWWGGAFHGTEEGFLKVDIAGDDFDWEYVDYGWEVAR</sequence>
<dbReference type="InterPro" id="IPR004843">
    <property type="entry name" value="Calcineurin-like_PHP"/>
</dbReference>
<protein>
    <recommendedName>
        <fullName evidence="2">Calcineurin-like phosphoesterase domain-containing protein</fullName>
    </recommendedName>
</protein>